<dbReference type="Pfam" id="PF14823">
    <property type="entry name" value="Sirohm_synth_C"/>
    <property type="match status" value="1"/>
</dbReference>
<keyword evidence="5" id="KW-0627">Porphyrin biosynthesis</keyword>
<dbReference type="PANTHER" id="PTHR35330:SF1">
    <property type="entry name" value="SIROHEME BIOSYNTHESIS PROTEIN MET8"/>
    <property type="match status" value="1"/>
</dbReference>
<comment type="pathway">
    <text evidence="1">Porphyrin-containing compound metabolism; siroheme biosynthesis; sirohydrochlorin from precorrin-2: step 1/1.</text>
</comment>
<proteinExistence type="predicted"/>
<dbReference type="Pfam" id="PF14824">
    <property type="entry name" value="Sirohm_synth_M"/>
    <property type="match status" value="1"/>
</dbReference>
<dbReference type="GO" id="GO:0043115">
    <property type="term" value="F:precorrin-2 dehydrogenase activity"/>
    <property type="evidence" value="ECO:0007669"/>
    <property type="project" value="UniProtKB-EC"/>
</dbReference>
<dbReference type="EMBL" id="SEOQ01000335">
    <property type="protein sequence ID" value="TFY65466.1"/>
    <property type="molecule type" value="Genomic_DNA"/>
</dbReference>
<evidence type="ECO:0000256" key="1">
    <source>
        <dbReference type="ARBA" id="ARBA00005010"/>
    </source>
</evidence>
<evidence type="ECO:0000256" key="3">
    <source>
        <dbReference type="ARBA" id="ARBA00023002"/>
    </source>
</evidence>
<dbReference type="InterPro" id="IPR028162">
    <property type="entry name" value="Met8_C"/>
</dbReference>
<keyword evidence="4" id="KW-0520">NAD</keyword>
<dbReference type="InterPro" id="IPR036291">
    <property type="entry name" value="NAD(P)-bd_dom_sf"/>
</dbReference>
<reference evidence="9 10" key="1">
    <citation type="submission" date="2019-02" db="EMBL/GenBank/DDBJ databases">
        <title>Genome sequencing of the rare red list fungi Dentipellis fragilis.</title>
        <authorList>
            <person name="Buettner E."/>
            <person name="Kellner H."/>
        </authorList>
    </citation>
    <scope>NUCLEOTIDE SEQUENCE [LARGE SCALE GENOMIC DNA]</scope>
    <source>
        <strain evidence="9 10">DSM 105465</strain>
    </source>
</reference>
<evidence type="ECO:0000256" key="2">
    <source>
        <dbReference type="ARBA" id="ARBA00012400"/>
    </source>
</evidence>
<dbReference type="Gene3D" id="1.10.3280.10">
    <property type="entry name" value="Siroheme synthase, domain 3"/>
    <property type="match status" value="1"/>
</dbReference>
<accession>A0A4Y9YSC4</accession>
<keyword evidence="10" id="KW-1185">Reference proteome</keyword>
<dbReference type="SUPFAM" id="SSF75615">
    <property type="entry name" value="Siroheme synthase middle domains-like"/>
    <property type="match status" value="1"/>
</dbReference>
<dbReference type="InterPro" id="IPR006367">
    <property type="entry name" value="Sirohaem_synthase_N"/>
</dbReference>
<dbReference type="Proteomes" id="UP000298327">
    <property type="component" value="Unassembled WGS sequence"/>
</dbReference>
<dbReference type="UniPathway" id="UPA00262">
    <property type="reaction ID" value="UER00222"/>
</dbReference>
<dbReference type="InterPro" id="IPR028281">
    <property type="entry name" value="Sirohaem_synthase_central"/>
</dbReference>
<feature type="domain" description="Siroheme synthase central" evidence="8">
    <location>
        <begin position="129"/>
        <end position="154"/>
    </location>
</feature>
<sequence length="243" mass="26621">MASDSDASLLVAWQLKNKHVLVVGGGDVASGRIHHVLVAGAKITVVAPQDGLHPVTKWHIDTTPDRITYYDRVFTPADLDGKDFVLTAIDDADASRDIASRCRALKLPVNVADDPPSCDFFFGSQIRKGPLQILISTNGRGPKLANIIRRRIEESIPSHAGEAIERVGTLRERLKARAPGVGGEVGRRRMKWMADLCTAWEIEELASLTDEQMDRMLTEGWEKDVVLSPQDLGVQPAAHSDSE</sequence>
<dbReference type="GO" id="GO:0004325">
    <property type="term" value="F:ferrochelatase activity"/>
    <property type="evidence" value="ECO:0007669"/>
    <property type="project" value="InterPro"/>
</dbReference>
<name>A0A4Y9YSC4_9AGAM</name>
<dbReference type="OrthoDB" id="1721126at2759"/>
<dbReference type="Gene3D" id="3.40.50.720">
    <property type="entry name" value="NAD(P)-binding Rossmann-like Domain"/>
    <property type="match status" value="1"/>
</dbReference>
<dbReference type="Pfam" id="PF13241">
    <property type="entry name" value="NAD_binding_7"/>
    <property type="match status" value="1"/>
</dbReference>
<gene>
    <name evidence="9" type="ORF">EVG20_g5583</name>
</gene>
<evidence type="ECO:0000259" key="7">
    <source>
        <dbReference type="Pfam" id="PF14823"/>
    </source>
</evidence>
<keyword evidence="3" id="KW-0560">Oxidoreductase</keyword>
<dbReference type="EC" id="1.3.1.76" evidence="2"/>
<organism evidence="9 10">
    <name type="scientific">Dentipellis fragilis</name>
    <dbReference type="NCBI Taxonomy" id="205917"/>
    <lineage>
        <taxon>Eukaryota</taxon>
        <taxon>Fungi</taxon>
        <taxon>Dikarya</taxon>
        <taxon>Basidiomycota</taxon>
        <taxon>Agaricomycotina</taxon>
        <taxon>Agaricomycetes</taxon>
        <taxon>Russulales</taxon>
        <taxon>Hericiaceae</taxon>
        <taxon>Dentipellis</taxon>
    </lineage>
</organism>
<dbReference type="GO" id="GO:0019354">
    <property type="term" value="P:siroheme biosynthetic process"/>
    <property type="evidence" value="ECO:0007669"/>
    <property type="project" value="UniProtKB-UniPathway"/>
</dbReference>
<dbReference type="InterPro" id="IPR028161">
    <property type="entry name" value="Met8-like"/>
</dbReference>
<dbReference type="NCBIfam" id="TIGR01470">
    <property type="entry name" value="cysG_Nterm"/>
    <property type="match status" value="1"/>
</dbReference>
<dbReference type="PANTHER" id="PTHR35330">
    <property type="entry name" value="SIROHEME BIOSYNTHESIS PROTEIN MET8"/>
    <property type="match status" value="1"/>
</dbReference>
<feature type="domain" description="Siroheme biosynthesis protein Met8 C-terminal" evidence="7">
    <location>
        <begin position="157"/>
        <end position="226"/>
    </location>
</feature>
<evidence type="ECO:0000313" key="9">
    <source>
        <dbReference type="EMBL" id="TFY65466.1"/>
    </source>
</evidence>
<comment type="caution">
    <text evidence="9">The sequence shown here is derived from an EMBL/GenBank/DDBJ whole genome shotgun (WGS) entry which is preliminary data.</text>
</comment>
<evidence type="ECO:0000313" key="10">
    <source>
        <dbReference type="Proteomes" id="UP000298327"/>
    </source>
</evidence>
<dbReference type="SUPFAM" id="SSF51735">
    <property type="entry name" value="NAD(P)-binding Rossmann-fold domains"/>
    <property type="match status" value="1"/>
</dbReference>
<dbReference type="STRING" id="205917.A0A4Y9YSC4"/>
<evidence type="ECO:0000256" key="6">
    <source>
        <dbReference type="ARBA" id="ARBA00047561"/>
    </source>
</evidence>
<evidence type="ECO:0000256" key="5">
    <source>
        <dbReference type="ARBA" id="ARBA00023244"/>
    </source>
</evidence>
<protein>
    <recommendedName>
        <fullName evidence="2">precorrin-2 dehydrogenase</fullName>
        <ecNumber evidence="2">1.3.1.76</ecNumber>
    </recommendedName>
</protein>
<evidence type="ECO:0000259" key="8">
    <source>
        <dbReference type="Pfam" id="PF14824"/>
    </source>
</evidence>
<dbReference type="AlphaFoldDB" id="A0A4Y9YSC4"/>
<evidence type="ECO:0000256" key="4">
    <source>
        <dbReference type="ARBA" id="ARBA00023027"/>
    </source>
</evidence>
<comment type="catalytic activity">
    <reaction evidence="6">
        <text>precorrin-2 + NAD(+) = sirohydrochlorin + NADH + 2 H(+)</text>
        <dbReference type="Rhea" id="RHEA:15613"/>
        <dbReference type="ChEBI" id="CHEBI:15378"/>
        <dbReference type="ChEBI" id="CHEBI:57540"/>
        <dbReference type="ChEBI" id="CHEBI:57945"/>
        <dbReference type="ChEBI" id="CHEBI:58351"/>
        <dbReference type="ChEBI" id="CHEBI:58827"/>
        <dbReference type="EC" id="1.3.1.76"/>
    </reaction>
</comment>
<dbReference type="Gene3D" id="3.30.160.110">
    <property type="entry name" value="Siroheme synthase, domain 2"/>
    <property type="match status" value="1"/>
</dbReference>